<protein>
    <submittedName>
        <fullName evidence="2">Secreted protein</fullName>
    </submittedName>
</protein>
<evidence type="ECO:0000259" key="1">
    <source>
        <dbReference type="Pfam" id="PF01261"/>
    </source>
</evidence>
<dbReference type="InterPro" id="IPR036237">
    <property type="entry name" value="Xyl_isomerase-like_sf"/>
</dbReference>
<accession>A0A366HQ58</accession>
<dbReference type="RefSeq" id="WP_113957375.1">
    <property type="nucleotide sequence ID" value="NZ_QNRR01000002.1"/>
</dbReference>
<dbReference type="Pfam" id="PF01261">
    <property type="entry name" value="AP_endonuc_2"/>
    <property type="match status" value="1"/>
</dbReference>
<dbReference type="EMBL" id="QNRR01000002">
    <property type="protein sequence ID" value="RBP45805.1"/>
    <property type="molecule type" value="Genomic_DNA"/>
</dbReference>
<dbReference type="InterPro" id="IPR019546">
    <property type="entry name" value="TAT_signal_bac_arc"/>
</dbReference>
<dbReference type="OrthoDB" id="185056at2"/>
<organism evidence="2 3">
    <name type="scientific">Roseimicrobium gellanilyticum</name>
    <dbReference type="NCBI Taxonomy" id="748857"/>
    <lineage>
        <taxon>Bacteria</taxon>
        <taxon>Pseudomonadati</taxon>
        <taxon>Verrucomicrobiota</taxon>
        <taxon>Verrucomicrobiia</taxon>
        <taxon>Verrucomicrobiales</taxon>
        <taxon>Verrucomicrobiaceae</taxon>
        <taxon>Roseimicrobium</taxon>
    </lineage>
</organism>
<proteinExistence type="predicted"/>
<dbReference type="InterPro" id="IPR006311">
    <property type="entry name" value="TAT_signal"/>
</dbReference>
<dbReference type="InterPro" id="IPR013022">
    <property type="entry name" value="Xyl_isomerase-like_TIM-brl"/>
</dbReference>
<dbReference type="Proteomes" id="UP000253426">
    <property type="component" value="Unassembled WGS sequence"/>
</dbReference>
<feature type="domain" description="Xylose isomerase-like TIM barrel" evidence="1">
    <location>
        <begin position="75"/>
        <end position="272"/>
    </location>
</feature>
<reference evidence="2 3" key="1">
    <citation type="submission" date="2018-06" db="EMBL/GenBank/DDBJ databases">
        <title>Genomic Encyclopedia of Type Strains, Phase IV (KMG-IV): sequencing the most valuable type-strain genomes for metagenomic binning, comparative biology and taxonomic classification.</title>
        <authorList>
            <person name="Goeker M."/>
        </authorList>
    </citation>
    <scope>NUCLEOTIDE SEQUENCE [LARGE SCALE GENOMIC DNA]</scope>
    <source>
        <strain evidence="2 3">DSM 25532</strain>
    </source>
</reference>
<evidence type="ECO:0000313" key="2">
    <source>
        <dbReference type="EMBL" id="RBP45805.1"/>
    </source>
</evidence>
<comment type="caution">
    <text evidence="2">The sequence shown here is derived from an EMBL/GenBank/DDBJ whole genome shotgun (WGS) entry which is preliminary data.</text>
</comment>
<name>A0A366HQ58_9BACT</name>
<dbReference type="AlphaFoldDB" id="A0A366HQ58"/>
<dbReference type="SUPFAM" id="SSF51658">
    <property type="entry name" value="Xylose isomerase-like"/>
    <property type="match status" value="1"/>
</dbReference>
<sequence length="308" mass="33926">MTSLNRRQLLKRTAAAAASLALPQIPMRAEDAPFKLKYLTGSAMYGELPIDVVIAETPKTGAKHLDVWPRRHGSQREQMDELGHDKVAELLKKHDVKLEVSTRYDLGPFKLQDEFAVLKKFGGSIIVTGGKGKAGLTGEELKAAVKAFAEELKPHLVKAGEHGITIAVENHGKNLIESPDSIKWLAEFGGDLPLGIDLAPYHLPQDPELLAGLIRTLGSKLSILLAWQYGMGCMKPMPKEEELQQMPGRGKLDFVPLVKALKDIKFQGFTEIFMHPTPRGIPILPTAEETTKEIIRAKDYLDGCVRAL</sequence>
<dbReference type="Gene3D" id="3.20.20.150">
    <property type="entry name" value="Divalent-metal-dependent TIM barrel enzymes"/>
    <property type="match status" value="1"/>
</dbReference>
<keyword evidence="3" id="KW-1185">Reference proteome</keyword>
<dbReference type="PROSITE" id="PS51318">
    <property type="entry name" value="TAT"/>
    <property type="match status" value="1"/>
</dbReference>
<gene>
    <name evidence="2" type="ORF">DES53_102187</name>
</gene>
<dbReference type="NCBIfam" id="TIGR01409">
    <property type="entry name" value="TAT_signal_seq"/>
    <property type="match status" value="1"/>
</dbReference>
<evidence type="ECO:0000313" key="3">
    <source>
        <dbReference type="Proteomes" id="UP000253426"/>
    </source>
</evidence>